<evidence type="ECO:0000256" key="8">
    <source>
        <dbReference type="ARBA" id="ARBA00022679"/>
    </source>
</evidence>
<keyword evidence="8" id="KW-0808">Transferase</keyword>
<reference evidence="18" key="1">
    <citation type="submission" date="2022-04" db="EMBL/GenBank/DDBJ databases">
        <title>A functionally conserved STORR gene fusion in Papaver species that diverged 16.8 million years ago.</title>
        <authorList>
            <person name="Catania T."/>
        </authorList>
    </citation>
    <scope>NUCLEOTIDE SEQUENCE</scope>
    <source>
        <strain evidence="18">S-188037</strain>
    </source>
</reference>
<comment type="cofactor">
    <cofactor evidence="2">
        <name>Mg(2+)</name>
        <dbReference type="ChEBI" id="CHEBI:18420"/>
    </cofactor>
</comment>
<protein>
    <recommendedName>
        <fullName evidence="6">dolichyl-diphosphooligosaccharide--protein glycotransferase</fullName>
        <ecNumber evidence="6">2.4.99.18</ecNumber>
    </recommendedName>
</protein>
<dbReference type="GO" id="GO:0004579">
    <property type="term" value="F:dolichyl-diphosphooligosaccharide-protein glycotransferase activity"/>
    <property type="evidence" value="ECO:0007669"/>
    <property type="project" value="UniProtKB-EC"/>
</dbReference>
<evidence type="ECO:0000313" key="19">
    <source>
        <dbReference type="Proteomes" id="UP001202328"/>
    </source>
</evidence>
<dbReference type="Pfam" id="PF02516">
    <property type="entry name" value="STT3"/>
    <property type="match status" value="1"/>
</dbReference>
<comment type="subcellular location">
    <subcellularLocation>
        <location evidence="3">Endomembrane system</location>
        <topology evidence="3">Multi-pass membrane protein</topology>
    </subcellularLocation>
</comment>
<dbReference type="Proteomes" id="UP001202328">
    <property type="component" value="Unassembled WGS sequence"/>
</dbReference>
<keyword evidence="13 16" id="KW-0472">Membrane</keyword>
<evidence type="ECO:0000256" key="7">
    <source>
        <dbReference type="ARBA" id="ARBA00022676"/>
    </source>
</evidence>
<evidence type="ECO:0000256" key="6">
    <source>
        <dbReference type="ARBA" id="ARBA00012605"/>
    </source>
</evidence>
<keyword evidence="12 16" id="KW-1133">Transmembrane helix</keyword>
<dbReference type="PANTHER" id="PTHR13872">
    <property type="entry name" value="DOLICHYL-DIPHOSPHOOLIGOSACCHARIDE--PROTEIN GLYCOSYLTRANSFERASE SUBUNIT"/>
    <property type="match status" value="1"/>
</dbReference>
<evidence type="ECO:0000256" key="10">
    <source>
        <dbReference type="ARBA" id="ARBA00022723"/>
    </source>
</evidence>
<evidence type="ECO:0000256" key="14">
    <source>
        <dbReference type="ARBA" id="ARBA00023211"/>
    </source>
</evidence>
<keyword evidence="19" id="KW-1185">Reference proteome</keyword>
<evidence type="ECO:0000256" key="12">
    <source>
        <dbReference type="ARBA" id="ARBA00022989"/>
    </source>
</evidence>
<evidence type="ECO:0000256" key="13">
    <source>
        <dbReference type="ARBA" id="ARBA00023136"/>
    </source>
</evidence>
<keyword evidence="9 16" id="KW-0812">Transmembrane</keyword>
<comment type="similarity">
    <text evidence="5">Belongs to the STT3 family.</text>
</comment>
<keyword evidence="10" id="KW-0479">Metal-binding</keyword>
<evidence type="ECO:0000256" key="9">
    <source>
        <dbReference type="ARBA" id="ARBA00022692"/>
    </source>
</evidence>
<evidence type="ECO:0000256" key="11">
    <source>
        <dbReference type="ARBA" id="ARBA00022842"/>
    </source>
</evidence>
<name>A0AAD4S317_9MAGN</name>
<dbReference type="PANTHER" id="PTHR13872:SF48">
    <property type="entry name" value="DOLICHYL-DIPHOSPHOOLIGOSACCHARIDE--PROTEIN GLYCOSYLTRANSFERASE SUBUNIT STT3A"/>
    <property type="match status" value="1"/>
</dbReference>
<dbReference type="GO" id="GO:0012505">
    <property type="term" value="C:endomembrane system"/>
    <property type="evidence" value="ECO:0007669"/>
    <property type="project" value="UniProtKB-SubCell"/>
</dbReference>
<evidence type="ECO:0000256" key="5">
    <source>
        <dbReference type="ARBA" id="ARBA00010810"/>
    </source>
</evidence>
<evidence type="ECO:0000256" key="4">
    <source>
        <dbReference type="ARBA" id="ARBA00004922"/>
    </source>
</evidence>
<keyword evidence="7" id="KW-0328">Glycosyltransferase</keyword>
<evidence type="ECO:0000256" key="1">
    <source>
        <dbReference type="ARBA" id="ARBA00001936"/>
    </source>
</evidence>
<evidence type="ECO:0000313" key="18">
    <source>
        <dbReference type="EMBL" id="KAI3857591.1"/>
    </source>
</evidence>
<evidence type="ECO:0000256" key="2">
    <source>
        <dbReference type="ARBA" id="ARBA00001946"/>
    </source>
</evidence>
<dbReference type="EMBL" id="JAJJMB010014829">
    <property type="protein sequence ID" value="KAI3857591.1"/>
    <property type="molecule type" value="Genomic_DNA"/>
</dbReference>
<dbReference type="GO" id="GO:0046872">
    <property type="term" value="F:metal ion binding"/>
    <property type="evidence" value="ECO:0007669"/>
    <property type="project" value="UniProtKB-KW"/>
</dbReference>
<comment type="caution">
    <text evidence="18">The sequence shown here is derived from an EMBL/GenBank/DDBJ whole genome shotgun (WGS) entry which is preliminary data.</text>
</comment>
<dbReference type="InterPro" id="IPR048307">
    <property type="entry name" value="STT3_N"/>
</dbReference>
<dbReference type="EC" id="2.4.99.18" evidence="6"/>
<comment type="catalytic activity">
    <reaction evidence="15">
        <text>a di-trans,poly-cis-dolichyl diphosphooligosaccharide + L-asparaginyl-[protein] = N(4)-(oligosaccharide-(1-&gt;4)-N-acetyl-beta-D-glucosaminyl-(1-&gt;4)-N-acetyl-beta-D-glucosaminyl)-L-asparaginyl-[protein] + a di-trans,poly-cis-dolichyl diphosphate + H(+)</text>
        <dbReference type="Rhea" id="RHEA:22980"/>
        <dbReference type="Rhea" id="RHEA-COMP:12804"/>
        <dbReference type="Rhea" id="RHEA-COMP:12805"/>
        <dbReference type="Rhea" id="RHEA-COMP:19506"/>
        <dbReference type="Rhea" id="RHEA-COMP:19509"/>
        <dbReference type="ChEBI" id="CHEBI:15378"/>
        <dbReference type="ChEBI" id="CHEBI:50347"/>
        <dbReference type="ChEBI" id="CHEBI:57497"/>
        <dbReference type="ChEBI" id="CHEBI:57570"/>
        <dbReference type="ChEBI" id="CHEBI:132529"/>
        <dbReference type="EC" id="2.4.99.18"/>
    </reaction>
</comment>
<accession>A0AAD4S317</accession>
<keyword evidence="11" id="KW-0460">Magnesium</keyword>
<dbReference type="GO" id="GO:0016020">
    <property type="term" value="C:membrane"/>
    <property type="evidence" value="ECO:0007669"/>
    <property type="project" value="InterPro"/>
</dbReference>
<evidence type="ECO:0000259" key="17">
    <source>
        <dbReference type="Pfam" id="PF02516"/>
    </source>
</evidence>
<keyword evidence="14" id="KW-0464">Manganese</keyword>
<evidence type="ECO:0000256" key="15">
    <source>
        <dbReference type="ARBA" id="ARBA00048829"/>
    </source>
</evidence>
<comment type="cofactor">
    <cofactor evidence="1">
        <name>Mn(2+)</name>
        <dbReference type="ChEBI" id="CHEBI:29035"/>
    </cofactor>
</comment>
<gene>
    <name evidence="18" type="ORF">MKW98_028855</name>
</gene>
<evidence type="ECO:0000256" key="3">
    <source>
        <dbReference type="ARBA" id="ARBA00004127"/>
    </source>
</evidence>
<feature type="transmembrane region" description="Helical" evidence="16">
    <location>
        <begin position="44"/>
        <end position="60"/>
    </location>
</feature>
<comment type="pathway">
    <text evidence="4">Protein modification; protein glycosylation.</text>
</comment>
<sequence length="112" mass="12685">MNRTYASNYIPIIVSEHQPPTWPSYFFGHQRFVFLSFSWPNCKSQSLLFLSVLACLFSLSDASSLDVLYIVTSVYFSGVMVLLMLVLSPAGRIMAGIAFWMQILPGTWYKTA</sequence>
<dbReference type="AlphaFoldDB" id="A0AAD4S317"/>
<dbReference type="InterPro" id="IPR003674">
    <property type="entry name" value="Oligo_trans_STT3"/>
</dbReference>
<organism evidence="18 19">
    <name type="scientific">Papaver atlanticum</name>
    <dbReference type="NCBI Taxonomy" id="357466"/>
    <lineage>
        <taxon>Eukaryota</taxon>
        <taxon>Viridiplantae</taxon>
        <taxon>Streptophyta</taxon>
        <taxon>Embryophyta</taxon>
        <taxon>Tracheophyta</taxon>
        <taxon>Spermatophyta</taxon>
        <taxon>Magnoliopsida</taxon>
        <taxon>Ranunculales</taxon>
        <taxon>Papaveraceae</taxon>
        <taxon>Papaveroideae</taxon>
        <taxon>Papaver</taxon>
    </lineage>
</organism>
<evidence type="ECO:0000256" key="16">
    <source>
        <dbReference type="SAM" id="Phobius"/>
    </source>
</evidence>
<feature type="domain" description="Oligosaccharyl transferase STT3 N-terminal" evidence="17">
    <location>
        <begin position="9"/>
        <end position="90"/>
    </location>
</feature>
<proteinExistence type="inferred from homology"/>